<evidence type="ECO:0000256" key="1">
    <source>
        <dbReference type="ARBA" id="ARBA00004141"/>
    </source>
</evidence>
<dbReference type="NCBIfam" id="TIGR02210">
    <property type="entry name" value="rodA_shape"/>
    <property type="match status" value="1"/>
</dbReference>
<keyword evidence="9 11" id="KW-0472">Membrane</keyword>
<dbReference type="STRING" id="632773.BBEV_0743"/>
<dbReference type="InterPro" id="IPR018365">
    <property type="entry name" value="Cell_cycle_FtsW-rel_CS"/>
</dbReference>
<keyword evidence="7" id="KW-0573">Peptidoglycan synthesis</keyword>
<dbReference type="GO" id="GO:0009252">
    <property type="term" value="P:peptidoglycan biosynthetic process"/>
    <property type="evidence" value="ECO:0007669"/>
    <property type="project" value="UniProtKB-KW"/>
</dbReference>
<keyword evidence="5 11" id="KW-0812">Transmembrane</keyword>
<dbReference type="InterPro" id="IPR001182">
    <property type="entry name" value="FtsW/RodA"/>
</dbReference>
<name>A0A1D7QSX2_9BACI</name>
<evidence type="ECO:0000256" key="10">
    <source>
        <dbReference type="ARBA" id="ARBA00023316"/>
    </source>
</evidence>
<feature type="transmembrane region" description="Helical" evidence="11">
    <location>
        <begin position="117"/>
        <end position="134"/>
    </location>
</feature>
<keyword evidence="13" id="KW-1185">Reference proteome</keyword>
<sequence length="395" mass="43992">MQERKTPFQQLDFWLLFYLFLLMCISLIAIYSASSADQYQVGPAHFTQLQLIYFAIGTIVMVSMIVIDYDMFKNFSIPLYVLGMILLLAVHFAGVEVNNAQRWIDLPVVGRFQPSEFVKVFVIITLAHLLSQITRVQNTKSFRSDIGVVAKILGVGLPPFLLILVQPDLGTALVVAAVIFIMIVMAGVTFRMISLLLGLAGGFIAFLVFLHNYFYDFFTTHVFRPHQMSRIYAWLDPNADVSGEAYQLDQAMQGIGAGRLYGSGFTEGVKTQSGQIPELHTDFIFTVIGEEFGFVGATVLIVVYFLLLYRMIIIAFTCNNAFGTYIVAGVVGLLSFQIFQNIGMTIGLVPITGLALPFVSYGGSALITNMMAVGLVLNVNIRTRHYMFGEEEDYE</sequence>
<evidence type="ECO:0000256" key="6">
    <source>
        <dbReference type="ARBA" id="ARBA00022960"/>
    </source>
</evidence>
<feature type="transmembrane region" description="Helical" evidence="11">
    <location>
        <begin position="292"/>
        <end position="309"/>
    </location>
</feature>
<dbReference type="InterPro" id="IPR011923">
    <property type="entry name" value="RodA/MrdB"/>
</dbReference>
<dbReference type="GO" id="GO:0016757">
    <property type="term" value="F:glycosyltransferase activity"/>
    <property type="evidence" value="ECO:0007669"/>
    <property type="project" value="UniProtKB-KW"/>
</dbReference>
<evidence type="ECO:0000256" key="8">
    <source>
        <dbReference type="ARBA" id="ARBA00022989"/>
    </source>
</evidence>
<dbReference type="OrthoDB" id="9768187at2"/>
<feature type="transmembrane region" description="Helical" evidence="11">
    <location>
        <begin position="359"/>
        <end position="379"/>
    </location>
</feature>
<dbReference type="RefSeq" id="WP_069364229.1">
    <property type="nucleotide sequence ID" value="NZ_CP012502.1"/>
</dbReference>
<evidence type="ECO:0000256" key="3">
    <source>
        <dbReference type="ARBA" id="ARBA00022676"/>
    </source>
</evidence>
<evidence type="ECO:0000256" key="2">
    <source>
        <dbReference type="ARBA" id="ARBA00022475"/>
    </source>
</evidence>
<evidence type="ECO:0000256" key="5">
    <source>
        <dbReference type="ARBA" id="ARBA00022692"/>
    </source>
</evidence>
<keyword evidence="2" id="KW-1003">Cell membrane</keyword>
<dbReference type="Proteomes" id="UP000094463">
    <property type="component" value="Chromosome"/>
</dbReference>
<feature type="transmembrane region" description="Helical" evidence="11">
    <location>
        <begin position="12"/>
        <end position="31"/>
    </location>
</feature>
<keyword evidence="12" id="KW-0132">Cell division</keyword>
<dbReference type="GO" id="GO:0005886">
    <property type="term" value="C:plasma membrane"/>
    <property type="evidence" value="ECO:0007669"/>
    <property type="project" value="TreeGrafter"/>
</dbReference>
<feature type="transmembrane region" description="Helical" evidence="11">
    <location>
        <begin position="146"/>
        <end position="165"/>
    </location>
</feature>
<dbReference type="AlphaFoldDB" id="A0A1D7QSX2"/>
<feature type="transmembrane region" description="Helical" evidence="11">
    <location>
        <begin position="321"/>
        <end position="339"/>
    </location>
</feature>
<keyword evidence="8 11" id="KW-1133">Transmembrane helix</keyword>
<evidence type="ECO:0000256" key="4">
    <source>
        <dbReference type="ARBA" id="ARBA00022679"/>
    </source>
</evidence>
<dbReference type="GO" id="GO:0051301">
    <property type="term" value="P:cell division"/>
    <property type="evidence" value="ECO:0007669"/>
    <property type="project" value="UniProtKB-KW"/>
</dbReference>
<keyword evidence="4" id="KW-0808">Transferase</keyword>
<evidence type="ECO:0000313" key="12">
    <source>
        <dbReference type="EMBL" id="AOM82115.1"/>
    </source>
</evidence>
<evidence type="ECO:0000256" key="9">
    <source>
        <dbReference type="ARBA" id="ARBA00023136"/>
    </source>
</evidence>
<evidence type="ECO:0000256" key="7">
    <source>
        <dbReference type="ARBA" id="ARBA00022984"/>
    </source>
</evidence>
<keyword evidence="3" id="KW-0328">Glycosyltransferase</keyword>
<gene>
    <name evidence="12" type="primary">mrdB</name>
    <name evidence="12" type="ORF">BBEV_0743</name>
</gene>
<evidence type="ECO:0000313" key="13">
    <source>
        <dbReference type="Proteomes" id="UP000094463"/>
    </source>
</evidence>
<keyword evidence="6" id="KW-0133">Cell shape</keyword>
<dbReference type="GO" id="GO:0015648">
    <property type="term" value="F:lipid-linked peptidoglycan transporter activity"/>
    <property type="evidence" value="ECO:0007669"/>
    <property type="project" value="TreeGrafter"/>
</dbReference>
<dbReference type="PATRIC" id="fig|632773.3.peg.780"/>
<dbReference type="PANTHER" id="PTHR30474">
    <property type="entry name" value="CELL CYCLE PROTEIN"/>
    <property type="match status" value="1"/>
</dbReference>
<feature type="transmembrane region" description="Helical" evidence="11">
    <location>
        <begin position="195"/>
        <end position="215"/>
    </location>
</feature>
<accession>A0A1D7QSX2</accession>
<dbReference type="KEGG" id="bbev:BBEV_0743"/>
<dbReference type="GO" id="GO:0008360">
    <property type="term" value="P:regulation of cell shape"/>
    <property type="evidence" value="ECO:0007669"/>
    <property type="project" value="UniProtKB-KW"/>
</dbReference>
<dbReference type="GO" id="GO:0071555">
    <property type="term" value="P:cell wall organization"/>
    <property type="evidence" value="ECO:0007669"/>
    <property type="project" value="UniProtKB-KW"/>
</dbReference>
<feature type="transmembrane region" description="Helical" evidence="11">
    <location>
        <begin position="51"/>
        <end position="67"/>
    </location>
</feature>
<dbReference type="EMBL" id="CP012502">
    <property type="protein sequence ID" value="AOM82115.1"/>
    <property type="molecule type" value="Genomic_DNA"/>
</dbReference>
<feature type="transmembrane region" description="Helical" evidence="11">
    <location>
        <begin position="79"/>
        <end position="97"/>
    </location>
</feature>
<keyword evidence="12" id="KW-0131">Cell cycle</keyword>
<dbReference type="GO" id="GO:0032153">
    <property type="term" value="C:cell division site"/>
    <property type="evidence" value="ECO:0007669"/>
    <property type="project" value="TreeGrafter"/>
</dbReference>
<dbReference type="PROSITE" id="PS00428">
    <property type="entry name" value="FTSW_RODA_SPOVE"/>
    <property type="match status" value="1"/>
</dbReference>
<dbReference type="Pfam" id="PF01098">
    <property type="entry name" value="FTSW_RODA_SPOVE"/>
    <property type="match status" value="1"/>
</dbReference>
<keyword evidence="10" id="KW-0961">Cell wall biogenesis/degradation</keyword>
<organism evidence="12 13">
    <name type="scientific">Salisediminibacterium beveridgei</name>
    <dbReference type="NCBI Taxonomy" id="632773"/>
    <lineage>
        <taxon>Bacteria</taxon>
        <taxon>Bacillati</taxon>
        <taxon>Bacillota</taxon>
        <taxon>Bacilli</taxon>
        <taxon>Bacillales</taxon>
        <taxon>Bacillaceae</taxon>
        <taxon>Salisediminibacterium</taxon>
    </lineage>
</organism>
<reference evidence="12 13" key="1">
    <citation type="submission" date="2015-08" db="EMBL/GenBank/DDBJ databases">
        <title>The complete genome sequence of Bacillus beveridgei MLTeJB.</title>
        <authorList>
            <person name="Hanson T.E."/>
            <person name="Mesa C."/>
            <person name="Basesman S.M."/>
            <person name="Oremland R.S."/>
        </authorList>
    </citation>
    <scope>NUCLEOTIDE SEQUENCE [LARGE SCALE GENOMIC DNA]</scope>
    <source>
        <strain evidence="12 13">MLTeJB</strain>
    </source>
</reference>
<feature type="transmembrane region" description="Helical" evidence="11">
    <location>
        <begin position="171"/>
        <end position="188"/>
    </location>
</feature>
<dbReference type="PANTHER" id="PTHR30474:SF1">
    <property type="entry name" value="PEPTIDOGLYCAN GLYCOSYLTRANSFERASE MRDB"/>
    <property type="match status" value="1"/>
</dbReference>
<protein>
    <submittedName>
        <fullName evidence="12">Cell division protein, FtsW-RodA-SpoVE superfamily</fullName>
    </submittedName>
</protein>
<evidence type="ECO:0000256" key="11">
    <source>
        <dbReference type="SAM" id="Phobius"/>
    </source>
</evidence>
<proteinExistence type="predicted"/>
<comment type="subcellular location">
    <subcellularLocation>
        <location evidence="1">Membrane</location>
        <topology evidence="1">Multi-pass membrane protein</topology>
    </subcellularLocation>
</comment>